<keyword evidence="1" id="KW-0805">Transcription regulation</keyword>
<dbReference type="InterPro" id="IPR002577">
    <property type="entry name" value="HTH_HxlR"/>
</dbReference>
<organism evidence="5 6">
    <name type="scientific">Parafannyhessea umbonata</name>
    <dbReference type="NCBI Taxonomy" id="604330"/>
    <lineage>
        <taxon>Bacteria</taxon>
        <taxon>Bacillati</taxon>
        <taxon>Actinomycetota</taxon>
        <taxon>Coriobacteriia</taxon>
        <taxon>Coriobacteriales</taxon>
        <taxon>Atopobiaceae</taxon>
        <taxon>Parafannyhessea</taxon>
    </lineage>
</organism>
<evidence type="ECO:0000256" key="2">
    <source>
        <dbReference type="ARBA" id="ARBA00023125"/>
    </source>
</evidence>
<dbReference type="PANTHER" id="PTHR33204">
    <property type="entry name" value="TRANSCRIPTIONAL REGULATOR, MARR FAMILY"/>
    <property type="match status" value="1"/>
</dbReference>
<evidence type="ECO:0000259" key="4">
    <source>
        <dbReference type="PROSITE" id="PS51118"/>
    </source>
</evidence>
<sequence length="118" mass="13158">MGSKDGEKVLASLPACPVETTLSLIGNKWQVLILRDLVDNGTMRFKELQRSIGSISQKVLTSNLRTMEAEGLVHREVFAEVPPRVEYSLTELGQTLKPVLDAMQAWGESYKERLRAGE</sequence>
<protein>
    <submittedName>
        <fullName evidence="5">Helix-turn-helix transcriptional regulator</fullName>
    </submittedName>
</protein>
<dbReference type="AlphaFoldDB" id="A0A6N7X820"/>
<evidence type="ECO:0000313" key="6">
    <source>
        <dbReference type="Proteomes" id="UP000434342"/>
    </source>
</evidence>
<reference evidence="5 6" key="1">
    <citation type="submission" date="2019-08" db="EMBL/GenBank/DDBJ databases">
        <title>In-depth cultivation of the pig gut microbiome towards novel bacterial diversity and tailored functional studies.</title>
        <authorList>
            <person name="Wylensek D."/>
            <person name="Hitch T.C.A."/>
            <person name="Clavel T."/>
        </authorList>
    </citation>
    <scope>NUCLEOTIDE SEQUENCE [LARGE SCALE GENOMIC DNA]</scope>
    <source>
        <strain evidence="5 6">WB01_CNA04</strain>
    </source>
</reference>
<keyword evidence="2" id="KW-0238">DNA-binding</keyword>
<dbReference type="Gene3D" id="1.10.10.10">
    <property type="entry name" value="Winged helix-like DNA-binding domain superfamily/Winged helix DNA-binding domain"/>
    <property type="match status" value="1"/>
</dbReference>
<dbReference type="EMBL" id="VUND01000001">
    <property type="protein sequence ID" value="MST59347.1"/>
    <property type="molecule type" value="Genomic_DNA"/>
</dbReference>
<dbReference type="Proteomes" id="UP000434342">
    <property type="component" value="Unassembled WGS sequence"/>
</dbReference>
<proteinExistence type="predicted"/>
<gene>
    <name evidence="5" type="ORF">FYJ69_00270</name>
</gene>
<dbReference type="Pfam" id="PF01638">
    <property type="entry name" value="HxlR"/>
    <property type="match status" value="1"/>
</dbReference>
<dbReference type="SUPFAM" id="SSF46785">
    <property type="entry name" value="Winged helix' DNA-binding domain"/>
    <property type="match status" value="1"/>
</dbReference>
<feature type="domain" description="HTH hxlR-type" evidence="4">
    <location>
        <begin position="16"/>
        <end position="115"/>
    </location>
</feature>
<evidence type="ECO:0000313" key="5">
    <source>
        <dbReference type="EMBL" id="MST59347.1"/>
    </source>
</evidence>
<accession>A0A6N7X820</accession>
<evidence type="ECO:0000256" key="1">
    <source>
        <dbReference type="ARBA" id="ARBA00023015"/>
    </source>
</evidence>
<dbReference type="RefSeq" id="WP_154539063.1">
    <property type="nucleotide sequence ID" value="NZ_JALEUD010000037.1"/>
</dbReference>
<name>A0A6N7X820_9ACTN</name>
<evidence type="ECO:0000256" key="3">
    <source>
        <dbReference type="ARBA" id="ARBA00023163"/>
    </source>
</evidence>
<dbReference type="InterPro" id="IPR036388">
    <property type="entry name" value="WH-like_DNA-bd_sf"/>
</dbReference>
<dbReference type="InterPro" id="IPR036390">
    <property type="entry name" value="WH_DNA-bd_sf"/>
</dbReference>
<keyword evidence="3" id="KW-0804">Transcription</keyword>
<dbReference type="GO" id="GO:0003677">
    <property type="term" value="F:DNA binding"/>
    <property type="evidence" value="ECO:0007669"/>
    <property type="project" value="UniProtKB-KW"/>
</dbReference>
<dbReference type="PROSITE" id="PS51118">
    <property type="entry name" value="HTH_HXLR"/>
    <property type="match status" value="1"/>
</dbReference>
<comment type="caution">
    <text evidence="5">The sequence shown here is derived from an EMBL/GenBank/DDBJ whole genome shotgun (WGS) entry which is preliminary data.</text>
</comment>